<evidence type="ECO:0000313" key="5">
    <source>
        <dbReference type="Proteomes" id="UP000219338"/>
    </source>
</evidence>
<reference evidence="5" key="1">
    <citation type="journal article" date="2017" name="Nat. Ecol. Evol.">
        <title>Genome expansion and lineage-specific genetic innovations in the forest pathogenic fungi Armillaria.</title>
        <authorList>
            <person name="Sipos G."/>
            <person name="Prasanna A.N."/>
            <person name="Walter M.C."/>
            <person name="O'Connor E."/>
            <person name="Balint B."/>
            <person name="Krizsan K."/>
            <person name="Kiss B."/>
            <person name="Hess J."/>
            <person name="Varga T."/>
            <person name="Slot J."/>
            <person name="Riley R."/>
            <person name="Boka B."/>
            <person name="Rigling D."/>
            <person name="Barry K."/>
            <person name="Lee J."/>
            <person name="Mihaltcheva S."/>
            <person name="LaButti K."/>
            <person name="Lipzen A."/>
            <person name="Waldron R."/>
            <person name="Moloney N.M."/>
            <person name="Sperisen C."/>
            <person name="Kredics L."/>
            <person name="Vagvoelgyi C."/>
            <person name="Patrignani A."/>
            <person name="Fitzpatrick D."/>
            <person name="Nagy I."/>
            <person name="Doyle S."/>
            <person name="Anderson J.B."/>
            <person name="Grigoriev I.V."/>
            <person name="Gueldener U."/>
            <person name="Muensterkoetter M."/>
            <person name="Nagy L.G."/>
        </authorList>
    </citation>
    <scope>NUCLEOTIDE SEQUENCE [LARGE SCALE GENOMIC DNA]</scope>
    <source>
        <strain evidence="5">C18/9</strain>
    </source>
</reference>
<dbReference type="Pfam" id="PF14033">
    <property type="entry name" value="DUF4246"/>
    <property type="match status" value="2"/>
</dbReference>
<protein>
    <recommendedName>
        <fullName evidence="6">F-box domain-containing protein</fullName>
    </recommendedName>
</protein>
<dbReference type="OrthoDB" id="2987098at2759"/>
<dbReference type="InterPro" id="IPR049207">
    <property type="entry name" value="DUF4246_N"/>
</dbReference>
<evidence type="ECO:0008006" key="6">
    <source>
        <dbReference type="Google" id="ProtNLM"/>
    </source>
</evidence>
<evidence type="ECO:0000259" key="3">
    <source>
        <dbReference type="Pfam" id="PF21666"/>
    </source>
</evidence>
<accession>A0A284RS04</accession>
<dbReference type="Proteomes" id="UP000219338">
    <property type="component" value="Unassembled WGS sequence"/>
</dbReference>
<feature type="region of interest" description="Disordered" evidence="1">
    <location>
        <begin position="1119"/>
        <end position="1142"/>
    </location>
</feature>
<dbReference type="PANTHER" id="PTHR33119">
    <property type="entry name" value="IFI3P"/>
    <property type="match status" value="1"/>
</dbReference>
<dbReference type="EMBL" id="FUEG01000014">
    <property type="protein sequence ID" value="SJL11546.1"/>
    <property type="molecule type" value="Genomic_DNA"/>
</dbReference>
<evidence type="ECO:0000256" key="1">
    <source>
        <dbReference type="SAM" id="MobiDB-lite"/>
    </source>
</evidence>
<feature type="domain" description="DUF4246" evidence="2">
    <location>
        <begin position="1218"/>
        <end position="1619"/>
    </location>
</feature>
<dbReference type="STRING" id="47428.A0A284RS04"/>
<evidence type="ECO:0000259" key="2">
    <source>
        <dbReference type="Pfam" id="PF14033"/>
    </source>
</evidence>
<dbReference type="Pfam" id="PF21666">
    <property type="entry name" value="DUF4246_N"/>
    <property type="match status" value="2"/>
</dbReference>
<evidence type="ECO:0000313" key="4">
    <source>
        <dbReference type="EMBL" id="SJL11546.1"/>
    </source>
</evidence>
<feature type="domain" description="DUF4246" evidence="3">
    <location>
        <begin position="1164"/>
        <end position="1201"/>
    </location>
</feature>
<keyword evidence="5" id="KW-1185">Reference proteome</keyword>
<feature type="domain" description="DUF4246" evidence="3">
    <location>
        <begin position="35"/>
        <end position="87"/>
    </location>
</feature>
<dbReference type="PANTHER" id="PTHR33119:SF1">
    <property type="entry name" value="FE2OG DIOXYGENASE DOMAIN-CONTAINING PROTEIN"/>
    <property type="match status" value="1"/>
</dbReference>
<name>A0A284RS04_ARMOS</name>
<sequence>MTTFFIDYAKNATRKPPKLCPTGRCRQPFFERDLERLYGRGAEEEGVDEPVPFNELTMCELSATIRDKPNWWEKYKDPSIRTKWKEEAATQTGSYECRLLQEDEIDYVLDELEGYAAVQDSETGIEASCYRRIWQSDSLIESSLRESLISSVAPLENVPDAEKDWHPRANEQVLDLVHPSLYCIVYGRTLGRNADGPAAPLQCDISEEDEDYTVSKHFSWLPTDFLISPDGKSAKSLGYINNIHPKNNAALHASIENLVARFIPLWSRVLVESKEDYKLPLRTRTGYGSYDWEPTDSRYHHLYSLPDIPTHEEFDAMEEAWKAIRVMQYPSLLEAYQTGFLGFPEPMDLRGKRLQVIVKLANILLTPEKPVYKGGSWHVEGMKNECIVSTGIYYYDQENITQSKLSFRASVGEPKGYSQNDGDATMAVWGLDRDKPLNQVVAEVSTKAGRCIAFPNIYQHCVSPFSLLDPSKPGYRKIVALFLVDPELESPRPSTTNVPPQRRDWWSQELLGLAAEGNSRLGPLPAELLDIVVDFMDLMTRKEAEELRLQLMDERTAFFANISPMNSRSSLMPEGIDVPSMLQTVISRYDGLSADKPPDLLLLRRTDSGPFDERNKAILKESELGVDHDLTCINADISYFTDALRQLTEKRCLLEEAKRKHQAALSPISILPLEILTNIFHYAASEPIDIFDTKHPARSISKVSQLWRSITTRLCPGIWTGILIEFFSHPMYAVDAISLLDAVLSRSNQSTLEITMAFGCPNLMDFSLRELQGEVWTHLTMHTERWRKLHLSVSPSDTHVLYDLQGRLLSLQDCDFDCYDAGDSEMKPSQITAFEHTPELTHMSLKGINPDTIIPITTAKLERFTYRTEPYEGEGWAVGDGIPLEYFFNILRSSPTLVVFDVFHEYSSHATVSPRIIKPTLSKLVVNGTALLRSLSLPALKDASLFSDSGDHDGPPGPSLDFLADFHDLLVESRCSSLTRLLISVDILDQHLFSILELAPALISFELRQRRGTWNDQCDVLMQEFIVQLANVETFVPLLEELVLKLSIDGEVDIHFADYAMVNMIAARRDRSLRKFRLDTDYARFCNLGKDGIERLKAFMADGLDVAVISMDKSTPVSATTTISMDDTETSTRETPNLHPTGRCRHPFLQRDGWGDEEEGVDVPVPFNELTMCELSATIRDKPNWWEKYKDPEIRAKWKEEAATQTGSYECRPLQEDEIDYVLDELEGYAAVQDSETGIEASCYRRIWQSDSLIESSLRESLISSVGPLENVPDAEKDWHPRANEQVLDLVHPSLYCIVYGRTLGRNADGPAAPLQCDISEEDDDYTVSKHFSWLPTDFLISPDGKSAKSLGYINNIHPRNDAALHTVIETLVARFTPLWSRVLVESKEDYKLPLRTSAGYDWEPPEWSYYQDHPAPEPATDEAYEAQDAAWKAIRIMRYPRLLGAYELGVLGFPEPMDLTGRKLQVIVKLANILLTPEKPVYEGGSWHVEGMKNECIVSTGIYYYDQENITQSKLSFCVSVSEPDGYGQGDGDGTKAVWGLDRDEPLNQILGDISTKAGRCIAFPNMYQHCVSPFSLLDPSKPGYRKIVALFLVDPELECPRPSTTNVPPQRRDWWSQELLGLAAEGNSRLGLLPAELLDLIVDFMDLMTRKDAEELRLQLMDERTAFVRENNENMFNVPFNMSGGDPSGRLVV</sequence>
<gene>
    <name evidence="4" type="ORF">ARMOST_14951</name>
</gene>
<proteinExistence type="predicted"/>
<dbReference type="InterPro" id="IPR025340">
    <property type="entry name" value="DUF4246"/>
</dbReference>
<dbReference type="InterPro" id="IPR049192">
    <property type="entry name" value="DUF4246_C"/>
</dbReference>
<feature type="domain" description="DUF4246" evidence="2">
    <location>
        <begin position="104"/>
        <end position="508"/>
    </location>
</feature>
<organism evidence="4 5">
    <name type="scientific">Armillaria ostoyae</name>
    <name type="common">Armillaria root rot fungus</name>
    <dbReference type="NCBI Taxonomy" id="47428"/>
    <lineage>
        <taxon>Eukaryota</taxon>
        <taxon>Fungi</taxon>
        <taxon>Dikarya</taxon>
        <taxon>Basidiomycota</taxon>
        <taxon>Agaricomycotina</taxon>
        <taxon>Agaricomycetes</taxon>
        <taxon>Agaricomycetidae</taxon>
        <taxon>Agaricales</taxon>
        <taxon>Marasmiineae</taxon>
        <taxon>Physalacriaceae</taxon>
        <taxon>Armillaria</taxon>
    </lineage>
</organism>